<gene>
    <name evidence="3" type="ORF">D2E76_10885</name>
</gene>
<accession>A0ABD7HQE1</accession>
<protein>
    <submittedName>
        <fullName evidence="3">Transcriptional regulator</fullName>
    </submittedName>
</protein>
<proteinExistence type="predicted"/>
<dbReference type="InterPro" id="IPR045745">
    <property type="entry name" value="HTH_58_Actinobacteria-type"/>
</dbReference>
<evidence type="ECO:0000256" key="1">
    <source>
        <dbReference type="SAM" id="MobiDB-lite"/>
    </source>
</evidence>
<dbReference type="RefSeq" id="WP_100475451.1">
    <property type="nucleotide sequence ID" value="NZ_JAMLCA010000006.1"/>
</dbReference>
<evidence type="ECO:0000313" key="3">
    <source>
        <dbReference type="EMBL" id="RIT40279.1"/>
    </source>
</evidence>
<name>A0ABD7HQE1_9MYCO</name>
<dbReference type="EMBL" id="QXBN01000006">
    <property type="protein sequence ID" value="RIT40279.1"/>
    <property type="molecule type" value="Genomic_DNA"/>
</dbReference>
<feature type="region of interest" description="Disordered" evidence="1">
    <location>
        <begin position="48"/>
        <end position="82"/>
    </location>
</feature>
<evidence type="ECO:0000313" key="4">
    <source>
        <dbReference type="Proteomes" id="UP000284557"/>
    </source>
</evidence>
<evidence type="ECO:0000259" key="2">
    <source>
        <dbReference type="Pfam" id="PF19575"/>
    </source>
</evidence>
<dbReference type="AlphaFoldDB" id="A0ABD7HQE1"/>
<feature type="domain" description="Helix-turn-helix" evidence="2">
    <location>
        <begin position="4"/>
        <end position="57"/>
    </location>
</feature>
<dbReference type="Pfam" id="PF19575">
    <property type="entry name" value="HTH_58"/>
    <property type="match status" value="1"/>
</dbReference>
<organism evidence="3 4">
    <name type="scientific">Mycobacteroides abscessus</name>
    <dbReference type="NCBI Taxonomy" id="36809"/>
    <lineage>
        <taxon>Bacteria</taxon>
        <taxon>Bacillati</taxon>
        <taxon>Actinomycetota</taxon>
        <taxon>Actinomycetes</taxon>
        <taxon>Mycobacteriales</taxon>
        <taxon>Mycobacteriaceae</taxon>
        <taxon>Mycobacteroides</taxon>
    </lineage>
</organism>
<reference evidence="3 4" key="1">
    <citation type="submission" date="2018-08" db="EMBL/GenBank/DDBJ databases">
        <title>Linezolid Resistance in Mycobacterium abscessus: MIC Distribution and Comprehensive Investigation of Resistance Mechanisms.</title>
        <authorList>
            <person name="Ye M."/>
            <person name="Xu L."/>
            <person name="Zou Y."/>
            <person name="Li B."/>
            <person name="Guo Q."/>
            <person name="Zhang Y."/>
            <person name="Zhan M."/>
            <person name="Xu B."/>
            <person name="Yu F."/>
            <person name="Zhang Z."/>
            <person name="Chu H."/>
        </authorList>
    </citation>
    <scope>NUCLEOTIDE SEQUENCE [LARGE SCALE GENOMIC DNA]</scope>
    <source>
        <strain evidence="3 4">G143</strain>
    </source>
</reference>
<sequence length="82" mass="8560">MKTHGQERARERATLKAAYEAGASIRALAAAGGHSYGYVHDALTQTGAQLRGRGGPNNRARNAAPLEKPLTIAPHSPSPSSN</sequence>
<comment type="caution">
    <text evidence="3">The sequence shown here is derived from an EMBL/GenBank/DDBJ whole genome shotgun (WGS) entry which is preliminary data.</text>
</comment>
<dbReference type="Proteomes" id="UP000284557">
    <property type="component" value="Unassembled WGS sequence"/>
</dbReference>
<feature type="compositionally biased region" description="Low complexity" evidence="1">
    <location>
        <begin position="56"/>
        <end position="65"/>
    </location>
</feature>